<name>A0A1Y5SWC1_9RHOB</name>
<evidence type="ECO:0000313" key="2">
    <source>
        <dbReference type="EMBL" id="SLN48049.1"/>
    </source>
</evidence>
<evidence type="ECO:0000256" key="1">
    <source>
        <dbReference type="SAM" id="SignalP"/>
    </source>
</evidence>
<proteinExistence type="predicted"/>
<dbReference type="EMBL" id="FWFZ01000008">
    <property type="protein sequence ID" value="SLN48049.1"/>
    <property type="molecule type" value="Genomic_DNA"/>
</dbReference>
<dbReference type="InterPro" id="IPR036465">
    <property type="entry name" value="vWFA_dom_sf"/>
</dbReference>
<feature type="chain" id="PRO_5012283195" description="VWFA domain-containing protein" evidence="1">
    <location>
        <begin position="21"/>
        <end position="229"/>
    </location>
</feature>
<reference evidence="2 3" key="1">
    <citation type="submission" date="2017-03" db="EMBL/GenBank/DDBJ databases">
        <authorList>
            <person name="Afonso C.L."/>
            <person name="Miller P.J."/>
            <person name="Scott M.A."/>
            <person name="Spackman E."/>
            <person name="Goraichik I."/>
            <person name="Dimitrov K.M."/>
            <person name="Suarez D.L."/>
            <person name="Swayne D.E."/>
        </authorList>
    </citation>
    <scope>NUCLEOTIDE SEQUENCE [LARGE SCALE GENOMIC DNA]</scope>
    <source>
        <strain evidence="2 3">CECT 7023</strain>
    </source>
</reference>
<dbReference type="InterPro" id="IPR010607">
    <property type="entry name" value="DUF1194"/>
</dbReference>
<dbReference type="AlphaFoldDB" id="A0A1Y5SWC1"/>
<dbReference type="SUPFAM" id="SSF53300">
    <property type="entry name" value="vWA-like"/>
    <property type="match status" value="1"/>
</dbReference>
<dbReference type="Pfam" id="PF06707">
    <property type="entry name" value="DUF1194"/>
    <property type="match status" value="1"/>
</dbReference>
<keyword evidence="3" id="KW-1185">Reference proteome</keyword>
<accession>A0A1Y5SWC1</accession>
<dbReference type="RefSeq" id="WP_234992135.1">
    <property type="nucleotide sequence ID" value="NZ_FWFZ01000008.1"/>
</dbReference>
<organism evidence="2 3">
    <name type="scientific">Roseisalinus antarcticus</name>
    <dbReference type="NCBI Taxonomy" id="254357"/>
    <lineage>
        <taxon>Bacteria</taxon>
        <taxon>Pseudomonadati</taxon>
        <taxon>Pseudomonadota</taxon>
        <taxon>Alphaproteobacteria</taxon>
        <taxon>Rhodobacterales</taxon>
        <taxon>Roseobacteraceae</taxon>
        <taxon>Roseisalinus</taxon>
    </lineage>
</organism>
<evidence type="ECO:0000313" key="3">
    <source>
        <dbReference type="Proteomes" id="UP000193900"/>
    </source>
</evidence>
<gene>
    <name evidence="2" type="ORF">ROA7023_02059</name>
</gene>
<feature type="signal peptide" evidence="1">
    <location>
        <begin position="1"/>
        <end position="20"/>
    </location>
</feature>
<sequence>MKAPALALALCAASAGPAVALDCRLALAIAMDVSSSVDADEDRLQREGLAAALVAPEVQAAFLRGNLPVALAVYEWSGRWNQKLLVDWVLVRHPGDLARVANQIAGSERSTDQYPTAMGYALGYGAGLLREAPPCLFQTIDLAGDGINNEGFAPESAYAAFPFAQVTVNGLVIDDGSADEVSVRAYYAAEVLRGPLAFLEVADGFEDYHRAMRRKLEREVSSQLLGMMR</sequence>
<keyword evidence="1" id="KW-0732">Signal</keyword>
<evidence type="ECO:0008006" key="4">
    <source>
        <dbReference type="Google" id="ProtNLM"/>
    </source>
</evidence>
<dbReference type="Proteomes" id="UP000193900">
    <property type="component" value="Unassembled WGS sequence"/>
</dbReference>
<protein>
    <recommendedName>
        <fullName evidence="4">VWFA domain-containing protein</fullName>
    </recommendedName>
</protein>